<name>A0A1G8FTN6_9BACI</name>
<dbReference type="InterPro" id="IPR018461">
    <property type="entry name" value="Na/H_Antiport_NhaC-like_C"/>
</dbReference>
<keyword evidence="6 9" id="KW-1133">Transmembrane helix</keyword>
<evidence type="ECO:0000256" key="8">
    <source>
        <dbReference type="ARBA" id="ARBA00038435"/>
    </source>
</evidence>
<dbReference type="GO" id="GO:0015297">
    <property type="term" value="F:antiporter activity"/>
    <property type="evidence" value="ECO:0007669"/>
    <property type="project" value="UniProtKB-KW"/>
</dbReference>
<dbReference type="STRING" id="930129.SAMN05216352_10379"/>
<feature type="transmembrane region" description="Helical" evidence="9">
    <location>
        <begin position="308"/>
        <end position="329"/>
    </location>
</feature>
<dbReference type="NCBIfam" id="TIGR00931">
    <property type="entry name" value="antiport_nhaC"/>
    <property type="match status" value="1"/>
</dbReference>
<dbReference type="EMBL" id="FNDU01000003">
    <property type="protein sequence ID" value="SDH85475.1"/>
    <property type="molecule type" value="Genomic_DNA"/>
</dbReference>
<sequence>MSNERLPSIFEVGVVLLAFLAIVFSFIAIFKLPIQLALFVAWFVVILLGLRLGFNYESLQSSIIKGISNGLEAVIILMAVGALIGTWIAGGVVPTIIYYGLDLIHPSIFLLATLIICALTSLATGTSWGTVGTAGIAMMGIGEGLGLPLPLVAGAVLSGAYFGDKLSPLSDSTVLAASMSKVNVISHVKSMLYLDVPAFTITALLFTITGFSYSSGNLDLDRVQSIMTALNHTFNISPLMLIPALIVIGLLVMKKPSIPTISLGALVGVVWAALFQDLSFVNALETAYNGFSIESGSKFIDTLLNRGGISGMLGSIIVIILGLGIGGLLEKIGVLTVIMKTFVNKINNAGSLSTSTVFIGLFSNVFGCAMYVSLILTPKLMETSYDRMHIDRRVLSRNTEVGGTMTSGMVPWSDNGIFMAGVLGVSTLSYLPFMWMSFISIALVIIYGYTGKFIWYTSSYEKDAESDQEVIGS</sequence>
<evidence type="ECO:0000259" key="10">
    <source>
        <dbReference type="Pfam" id="PF03553"/>
    </source>
</evidence>
<feature type="transmembrane region" description="Helical" evidence="9">
    <location>
        <begin position="108"/>
        <end position="128"/>
    </location>
</feature>
<reference evidence="11 12" key="1">
    <citation type="submission" date="2016-10" db="EMBL/GenBank/DDBJ databases">
        <authorList>
            <person name="de Groot N.N."/>
        </authorList>
    </citation>
    <scope>NUCLEOTIDE SEQUENCE [LARGE SCALE GENOMIC DNA]</scope>
    <source>
        <strain evidence="12">P4B,CCM 7963,CECT 7998,DSM 25260,IBRC-M 10614,KCTC 13821</strain>
    </source>
</reference>
<keyword evidence="4" id="KW-1003">Cell membrane</keyword>
<keyword evidence="12" id="KW-1185">Reference proteome</keyword>
<evidence type="ECO:0000256" key="1">
    <source>
        <dbReference type="ARBA" id="ARBA00004651"/>
    </source>
</evidence>
<organism evidence="11 12">
    <name type="scientific">Alteribacillus bidgolensis</name>
    <dbReference type="NCBI Taxonomy" id="930129"/>
    <lineage>
        <taxon>Bacteria</taxon>
        <taxon>Bacillati</taxon>
        <taxon>Bacillota</taxon>
        <taxon>Bacilli</taxon>
        <taxon>Bacillales</taxon>
        <taxon>Bacillaceae</taxon>
        <taxon>Alteribacillus</taxon>
    </lineage>
</organism>
<keyword evidence="2" id="KW-0813">Transport</keyword>
<accession>A0A1G8FTN6</accession>
<evidence type="ECO:0000256" key="5">
    <source>
        <dbReference type="ARBA" id="ARBA00022692"/>
    </source>
</evidence>
<dbReference type="PANTHER" id="PTHR33451:SF3">
    <property type="entry name" value="MALATE-2H(+)_NA(+)-LACTATE ANTIPORTER"/>
    <property type="match status" value="1"/>
</dbReference>
<gene>
    <name evidence="11" type="ORF">SAMN05216352_10379</name>
</gene>
<keyword evidence="7 9" id="KW-0472">Membrane</keyword>
<feature type="transmembrane region" description="Helical" evidence="9">
    <location>
        <begin position="6"/>
        <end position="29"/>
    </location>
</feature>
<dbReference type="InterPro" id="IPR052180">
    <property type="entry name" value="NhaC_Na-H+_Antiporter"/>
</dbReference>
<evidence type="ECO:0000256" key="3">
    <source>
        <dbReference type="ARBA" id="ARBA00022449"/>
    </source>
</evidence>
<feature type="transmembrane region" description="Helical" evidence="9">
    <location>
        <begin position="134"/>
        <end position="162"/>
    </location>
</feature>
<evidence type="ECO:0000256" key="9">
    <source>
        <dbReference type="SAM" id="Phobius"/>
    </source>
</evidence>
<evidence type="ECO:0000256" key="6">
    <source>
        <dbReference type="ARBA" id="ARBA00022989"/>
    </source>
</evidence>
<dbReference type="GO" id="GO:0005886">
    <property type="term" value="C:plasma membrane"/>
    <property type="evidence" value="ECO:0007669"/>
    <property type="project" value="UniProtKB-SubCell"/>
</dbReference>
<protein>
    <submittedName>
        <fullName evidence="11">Malate + proton/lactate + sodium antiporter, NhaC family</fullName>
    </submittedName>
</protein>
<feature type="transmembrane region" description="Helical" evidence="9">
    <location>
        <begin position="191"/>
        <end position="213"/>
    </location>
</feature>
<feature type="transmembrane region" description="Helical" evidence="9">
    <location>
        <begin position="36"/>
        <end position="54"/>
    </location>
</feature>
<dbReference type="Proteomes" id="UP000199017">
    <property type="component" value="Unassembled WGS sequence"/>
</dbReference>
<dbReference type="InterPro" id="IPR004770">
    <property type="entry name" value="Na/H_antiport_NhaC"/>
</dbReference>
<keyword evidence="5 9" id="KW-0812">Transmembrane</keyword>
<dbReference type="PANTHER" id="PTHR33451">
    <property type="entry name" value="MALATE-2H(+)/NA(+)-LACTATE ANTIPORTER"/>
    <property type="match status" value="1"/>
</dbReference>
<dbReference type="Pfam" id="PF03553">
    <property type="entry name" value="Na_H_antiporter"/>
    <property type="match status" value="1"/>
</dbReference>
<feature type="domain" description="Na+/H+ antiporter NhaC-like C-terminal" evidence="10">
    <location>
        <begin position="159"/>
        <end position="451"/>
    </location>
</feature>
<dbReference type="RefSeq" id="WP_091582319.1">
    <property type="nucleotide sequence ID" value="NZ_FNDU01000003.1"/>
</dbReference>
<feature type="transmembrane region" description="Helical" evidence="9">
    <location>
        <begin position="350"/>
        <end position="376"/>
    </location>
</feature>
<evidence type="ECO:0000313" key="11">
    <source>
        <dbReference type="EMBL" id="SDH85475.1"/>
    </source>
</evidence>
<comment type="subcellular location">
    <subcellularLocation>
        <location evidence="1">Cell membrane</location>
        <topology evidence="1">Multi-pass membrane protein</topology>
    </subcellularLocation>
</comment>
<proteinExistence type="inferred from homology"/>
<dbReference type="OrthoDB" id="9762978at2"/>
<evidence type="ECO:0000256" key="4">
    <source>
        <dbReference type="ARBA" id="ARBA00022475"/>
    </source>
</evidence>
<dbReference type="AlphaFoldDB" id="A0A1G8FTN6"/>
<comment type="similarity">
    <text evidence="8">Belongs to the NhaC Na(+)/H(+) (TC 2.A.35) antiporter family.</text>
</comment>
<evidence type="ECO:0000256" key="2">
    <source>
        <dbReference type="ARBA" id="ARBA00022448"/>
    </source>
</evidence>
<feature type="transmembrane region" description="Helical" evidence="9">
    <location>
        <begin position="233"/>
        <end position="253"/>
    </location>
</feature>
<evidence type="ECO:0000256" key="7">
    <source>
        <dbReference type="ARBA" id="ARBA00023136"/>
    </source>
</evidence>
<evidence type="ECO:0000313" key="12">
    <source>
        <dbReference type="Proteomes" id="UP000199017"/>
    </source>
</evidence>
<keyword evidence="3" id="KW-0050">Antiport</keyword>
<feature type="transmembrane region" description="Helical" evidence="9">
    <location>
        <begin position="417"/>
        <end position="449"/>
    </location>
</feature>
<feature type="transmembrane region" description="Helical" evidence="9">
    <location>
        <begin position="74"/>
        <end position="101"/>
    </location>
</feature>